<dbReference type="AlphaFoldDB" id="A0A238JZ14"/>
<sequence length="71" mass="8162">MTTNELYFEAERLERKLHGANLETRLALQPSVTKVIERMRAQGMSVPSRFRRLDAALIDDAVEAQFDNMPI</sequence>
<proteinExistence type="predicted"/>
<dbReference type="OrthoDB" id="7870782at2"/>
<evidence type="ECO:0000313" key="1">
    <source>
        <dbReference type="EMBL" id="SMX35898.1"/>
    </source>
</evidence>
<protein>
    <submittedName>
        <fullName evidence="1">Uncharacterized protein</fullName>
    </submittedName>
</protein>
<accession>A0A238JZ14</accession>
<evidence type="ECO:0000313" key="2">
    <source>
        <dbReference type="Proteomes" id="UP000202485"/>
    </source>
</evidence>
<dbReference type="RefSeq" id="WP_093963030.1">
    <property type="nucleotide sequence ID" value="NZ_FXYG01000001.1"/>
</dbReference>
<reference evidence="2" key="1">
    <citation type="submission" date="2017-05" db="EMBL/GenBank/DDBJ databases">
        <authorList>
            <person name="Rodrigo-Torres L."/>
            <person name="Arahal R. D."/>
            <person name="Lucena T."/>
        </authorList>
    </citation>
    <scope>NUCLEOTIDE SEQUENCE [LARGE SCALE GENOMIC DNA]</scope>
    <source>
        <strain evidence="2">CECT 8715</strain>
    </source>
</reference>
<name>A0A238JZ14_9RHOB</name>
<organism evidence="1 2">
    <name type="scientific">Ruegeria arenilitoris</name>
    <dbReference type="NCBI Taxonomy" id="1173585"/>
    <lineage>
        <taxon>Bacteria</taxon>
        <taxon>Pseudomonadati</taxon>
        <taxon>Pseudomonadota</taxon>
        <taxon>Alphaproteobacteria</taxon>
        <taxon>Rhodobacterales</taxon>
        <taxon>Roseobacteraceae</taxon>
        <taxon>Ruegeria</taxon>
    </lineage>
</organism>
<gene>
    <name evidence="1" type="ORF">RUA8715_01218</name>
</gene>
<dbReference type="EMBL" id="FXYG01000001">
    <property type="protein sequence ID" value="SMX35898.1"/>
    <property type="molecule type" value="Genomic_DNA"/>
</dbReference>
<keyword evidence="2" id="KW-1185">Reference proteome</keyword>
<dbReference type="Proteomes" id="UP000202485">
    <property type="component" value="Unassembled WGS sequence"/>
</dbReference>